<proteinExistence type="predicted"/>
<gene>
    <name evidence="1" type="ORF">EZS28_025662</name>
</gene>
<dbReference type="AlphaFoldDB" id="A0A5J4V8N9"/>
<name>A0A5J4V8N9_9EUKA</name>
<reference evidence="1 2" key="1">
    <citation type="submission" date="2019-03" db="EMBL/GenBank/DDBJ databases">
        <title>Single cell metagenomics reveals metabolic interactions within the superorganism composed of flagellate Streblomastix strix and complex community of Bacteroidetes bacteria on its surface.</title>
        <authorList>
            <person name="Treitli S.C."/>
            <person name="Kolisko M."/>
            <person name="Husnik F."/>
            <person name="Keeling P."/>
            <person name="Hampl V."/>
        </authorList>
    </citation>
    <scope>NUCLEOTIDE SEQUENCE [LARGE SCALE GENOMIC DNA]</scope>
    <source>
        <strain evidence="1">ST1C</strain>
    </source>
</reference>
<organism evidence="1 2">
    <name type="scientific">Streblomastix strix</name>
    <dbReference type="NCBI Taxonomy" id="222440"/>
    <lineage>
        <taxon>Eukaryota</taxon>
        <taxon>Metamonada</taxon>
        <taxon>Preaxostyla</taxon>
        <taxon>Oxymonadida</taxon>
        <taxon>Streblomastigidae</taxon>
        <taxon>Streblomastix</taxon>
    </lineage>
</organism>
<protein>
    <submittedName>
        <fullName evidence="1">Uncharacterized protein</fullName>
    </submittedName>
</protein>
<accession>A0A5J4V8N9</accession>
<dbReference type="Proteomes" id="UP000324800">
    <property type="component" value="Unassembled WGS sequence"/>
</dbReference>
<sequence>MEDIMRRDNQITQYLDELSIRMYVEQMRCEDRIEENKEGYANVQQMYIDAARIIDITVKLEGIKQCNEMQEKLYQVLIPSRWSHPLESLSILCGRMKWGNFRLIEGLKKKIFERDSATKISKKQKS</sequence>
<evidence type="ECO:0000313" key="1">
    <source>
        <dbReference type="EMBL" id="KAA6378811.1"/>
    </source>
</evidence>
<dbReference type="EMBL" id="SNRW01008906">
    <property type="protein sequence ID" value="KAA6378811.1"/>
    <property type="molecule type" value="Genomic_DNA"/>
</dbReference>
<comment type="caution">
    <text evidence="1">The sequence shown here is derived from an EMBL/GenBank/DDBJ whole genome shotgun (WGS) entry which is preliminary data.</text>
</comment>
<evidence type="ECO:0000313" key="2">
    <source>
        <dbReference type="Proteomes" id="UP000324800"/>
    </source>
</evidence>